<dbReference type="GeneID" id="37199613"/>
<feature type="transmembrane region" description="Helical" evidence="1">
    <location>
        <begin position="385"/>
        <end position="408"/>
    </location>
</feature>
<evidence type="ECO:0000313" key="2">
    <source>
        <dbReference type="EMBL" id="RAL11649.1"/>
    </source>
</evidence>
<dbReference type="Proteomes" id="UP000248961">
    <property type="component" value="Unassembled WGS sequence"/>
</dbReference>
<name>A0A395HVU8_ASPHC</name>
<sequence>MASETPPNPVSHAVVRTILRISLSAKEYKRIHDYAIQRTPISVQSRLPSPSQYEIIIRSRNKHNAAAVRVSLRAFLLSLSLTKLVDILRNRIRRDIPSSKEPRALSVRSPKLRISASFALVLLLHRFLYRFFVKLRVNLRTDDARPFRDRNPRVSKVLTSRFAPAVGASFAGFALWICPRNQFRVIAAIYSATRSLEYLFNALDEKGWFENRPSWFGSWLLMPVACAQLFHSFIFDREATPSFLGKVIFKLSPSYIRGRPESLPLNVAWPEKEDVIDSLANISALRWPSFVSPILHPGSSKTPPSTLTSISPVTGSAHPAISSLSCALLHPSGPSCSTAFLHHILLSVPPLARFLTAITLALSLRNLKNIASHPITSLNDISQKVMKLTAVLSTSVGAAWASICLWNSVLPRSTMPTKRFFLSGALAGLPFAFLSPNRGLFLYFFRAAVATAWKTAVKRGLWTGWQDGELCIIVASWALMGCILEARPSAVQGRVIRKALSWMRGDGCADPLRVAEKRRAKKQKKTEIDAST</sequence>
<dbReference type="RefSeq" id="XP_025550803.1">
    <property type="nucleotide sequence ID" value="XM_025695324.1"/>
</dbReference>
<keyword evidence="1" id="KW-0812">Transmembrane</keyword>
<evidence type="ECO:0000313" key="3">
    <source>
        <dbReference type="Proteomes" id="UP000248961"/>
    </source>
</evidence>
<reference evidence="2 3" key="1">
    <citation type="submission" date="2018-02" db="EMBL/GenBank/DDBJ databases">
        <title>The genomes of Aspergillus section Nigri reveals drivers in fungal speciation.</title>
        <authorList>
            <consortium name="DOE Joint Genome Institute"/>
            <person name="Vesth T.C."/>
            <person name="Nybo J."/>
            <person name="Theobald S."/>
            <person name="Brandl J."/>
            <person name="Frisvad J.C."/>
            <person name="Nielsen K.F."/>
            <person name="Lyhne E.K."/>
            <person name="Kogle M.E."/>
            <person name="Kuo A."/>
            <person name="Riley R."/>
            <person name="Clum A."/>
            <person name="Nolan M."/>
            <person name="Lipzen A."/>
            <person name="Salamov A."/>
            <person name="Henrissat B."/>
            <person name="Wiebenga A."/>
            <person name="De vries R.P."/>
            <person name="Grigoriev I.V."/>
            <person name="Mortensen U.H."/>
            <person name="Andersen M.R."/>
            <person name="Baker S.E."/>
        </authorList>
    </citation>
    <scope>NUCLEOTIDE SEQUENCE [LARGE SCALE GENOMIC DNA]</scope>
    <source>
        <strain evidence="2 3">CBS 101889</strain>
    </source>
</reference>
<keyword evidence="1" id="KW-0472">Membrane</keyword>
<gene>
    <name evidence="2" type="ORF">BO97DRAFT_406029</name>
</gene>
<feature type="transmembrane region" description="Helical" evidence="1">
    <location>
        <begin position="420"/>
        <end position="445"/>
    </location>
</feature>
<protein>
    <recommendedName>
        <fullName evidence="4">Transmembrane protein 135 N-terminal domain-containing protein</fullName>
    </recommendedName>
</protein>
<feature type="transmembrane region" description="Helical" evidence="1">
    <location>
        <begin position="154"/>
        <end position="177"/>
    </location>
</feature>
<dbReference type="PANTHER" id="PTHR12459">
    <property type="entry name" value="TRANSMEMBRANE PROTEIN 135-RELATED"/>
    <property type="match status" value="1"/>
</dbReference>
<dbReference type="PANTHER" id="PTHR12459:SF19">
    <property type="entry name" value="TRANSMEMBRANE PROTEIN 135 N-TERMINAL DOMAIN-CONTAINING PROTEIN"/>
    <property type="match status" value="1"/>
</dbReference>
<dbReference type="AlphaFoldDB" id="A0A395HVU8"/>
<evidence type="ECO:0000256" key="1">
    <source>
        <dbReference type="SAM" id="Phobius"/>
    </source>
</evidence>
<evidence type="ECO:0008006" key="4">
    <source>
        <dbReference type="Google" id="ProtNLM"/>
    </source>
</evidence>
<keyword evidence="1" id="KW-1133">Transmembrane helix</keyword>
<accession>A0A395HVU8</accession>
<dbReference type="VEuPathDB" id="FungiDB:BO97DRAFT_406029"/>
<proteinExistence type="predicted"/>
<keyword evidence="3" id="KW-1185">Reference proteome</keyword>
<dbReference type="OrthoDB" id="291792at2759"/>
<organism evidence="2 3">
    <name type="scientific">Aspergillus homomorphus (strain CBS 101889)</name>
    <dbReference type="NCBI Taxonomy" id="1450537"/>
    <lineage>
        <taxon>Eukaryota</taxon>
        <taxon>Fungi</taxon>
        <taxon>Dikarya</taxon>
        <taxon>Ascomycota</taxon>
        <taxon>Pezizomycotina</taxon>
        <taxon>Eurotiomycetes</taxon>
        <taxon>Eurotiomycetidae</taxon>
        <taxon>Eurotiales</taxon>
        <taxon>Aspergillaceae</taxon>
        <taxon>Aspergillus</taxon>
        <taxon>Aspergillus subgen. Circumdati</taxon>
    </lineage>
</organism>
<dbReference type="InterPro" id="IPR026749">
    <property type="entry name" value="Tmem135"/>
</dbReference>
<dbReference type="EMBL" id="KZ824287">
    <property type="protein sequence ID" value="RAL11649.1"/>
    <property type="molecule type" value="Genomic_DNA"/>
</dbReference>